<dbReference type="InterPro" id="IPR036514">
    <property type="entry name" value="SGNH_hydro_sf"/>
</dbReference>
<dbReference type="Gene3D" id="3.40.50.1110">
    <property type="entry name" value="SGNH hydrolase"/>
    <property type="match status" value="1"/>
</dbReference>
<organism evidence="2 3">
    <name type="scientific">Tsukamurella strandjordii</name>
    <dbReference type="NCBI Taxonomy" id="147577"/>
    <lineage>
        <taxon>Bacteria</taxon>
        <taxon>Bacillati</taxon>
        <taxon>Actinomycetota</taxon>
        <taxon>Actinomycetes</taxon>
        <taxon>Mycobacteriales</taxon>
        <taxon>Tsukamurellaceae</taxon>
        <taxon>Tsukamurella</taxon>
    </lineage>
</organism>
<dbReference type="PANTHER" id="PTHR43784">
    <property type="entry name" value="GDSL-LIKE LIPASE/ACYLHYDROLASE, PUTATIVE (AFU_ORTHOLOGUE AFUA_2G00820)-RELATED"/>
    <property type="match status" value="1"/>
</dbReference>
<evidence type="ECO:0000313" key="3">
    <source>
        <dbReference type="Proteomes" id="UP001178281"/>
    </source>
</evidence>
<name>A0AA90NBS1_9ACTN</name>
<dbReference type="AlphaFoldDB" id="A0AA90NBS1"/>
<evidence type="ECO:0000259" key="1">
    <source>
        <dbReference type="Pfam" id="PF13472"/>
    </source>
</evidence>
<dbReference type="CDD" id="cd01832">
    <property type="entry name" value="SGNH_hydrolase_like_1"/>
    <property type="match status" value="1"/>
</dbReference>
<proteinExistence type="predicted"/>
<comment type="caution">
    <text evidence="2">The sequence shown here is derived from an EMBL/GenBank/DDBJ whole genome shotgun (WGS) entry which is preliminary data.</text>
</comment>
<dbReference type="InterPro" id="IPR013830">
    <property type="entry name" value="SGNH_hydro"/>
</dbReference>
<feature type="domain" description="SGNH hydrolase-type esterase" evidence="1">
    <location>
        <begin position="9"/>
        <end position="181"/>
    </location>
</feature>
<dbReference type="InterPro" id="IPR053140">
    <property type="entry name" value="GDSL_Rv0518-like"/>
</dbReference>
<sequence>MSEYQRYVAIGDSFTEGVGDPDPTGTHEYRGWSDRVAEVMAARDPGFGYANLAIRGKKMDQIVDEQLDAALALQPDLVTVYAGANDLIRPSVDVDAVVQTYDALIARLIDAGATVLMWTAADSHGSGIFGALRGRFAVYNELVREIADRRGALLLDYWRMKEYRDLRMWEFDRIHMSEPGHLRMAIEVLDVLGVPHTLQVPDLGPAPEISAAEDREIKRKWRREFAYPWVVRRVRGISTGDGLPPKYPTLMRPVGVEQERSAP</sequence>
<gene>
    <name evidence="2" type="ORF">Q7X28_00405</name>
</gene>
<protein>
    <submittedName>
        <fullName evidence="2">SGNH/GDSL hydrolase family protein</fullName>
        <ecNumber evidence="2">3.1.-.-</ecNumber>
    </submittedName>
</protein>
<keyword evidence="2" id="KW-0378">Hydrolase</keyword>
<reference evidence="2" key="1">
    <citation type="submission" date="2023-08" db="EMBL/GenBank/DDBJ databases">
        <title>The draft genome of Tsukamurella strandjordii strain 050030.</title>
        <authorList>
            <person name="Zhao F."/>
            <person name="Feng Y."/>
            <person name="Zong Z."/>
        </authorList>
    </citation>
    <scope>NUCLEOTIDE SEQUENCE</scope>
    <source>
        <strain evidence="2">050030</strain>
    </source>
</reference>
<dbReference type="PANTHER" id="PTHR43784:SF2">
    <property type="entry name" value="GDSL-LIKE LIPASE_ACYLHYDROLASE, PUTATIVE (AFU_ORTHOLOGUE AFUA_2G00820)-RELATED"/>
    <property type="match status" value="1"/>
</dbReference>
<dbReference type="RefSeq" id="WP_220656257.1">
    <property type="nucleotide sequence ID" value="NZ_CBCSFC010000002.1"/>
</dbReference>
<dbReference type="Proteomes" id="UP001178281">
    <property type="component" value="Unassembled WGS sequence"/>
</dbReference>
<keyword evidence="3" id="KW-1185">Reference proteome</keyword>
<dbReference type="EC" id="3.1.-.-" evidence="2"/>
<dbReference type="SUPFAM" id="SSF52266">
    <property type="entry name" value="SGNH hydrolase"/>
    <property type="match status" value="1"/>
</dbReference>
<accession>A0AA90NBS1</accession>
<dbReference type="Pfam" id="PF13472">
    <property type="entry name" value="Lipase_GDSL_2"/>
    <property type="match status" value="1"/>
</dbReference>
<evidence type="ECO:0000313" key="2">
    <source>
        <dbReference type="EMBL" id="MDP0396373.1"/>
    </source>
</evidence>
<dbReference type="EMBL" id="JAUTIX010000001">
    <property type="protein sequence ID" value="MDP0396373.1"/>
    <property type="molecule type" value="Genomic_DNA"/>
</dbReference>
<dbReference type="GO" id="GO:0016787">
    <property type="term" value="F:hydrolase activity"/>
    <property type="evidence" value="ECO:0007669"/>
    <property type="project" value="UniProtKB-KW"/>
</dbReference>